<dbReference type="EMBL" id="PVBT01000004">
    <property type="protein sequence ID" value="PRD52378.1"/>
    <property type="molecule type" value="Genomic_DNA"/>
</dbReference>
<dbReference type="InterPro" id="IPR017871">
    <property type="entry name" value="ABC_transporter-like_CS"/>
</dbReference>
<dbReference type="RefSeq" id="WP_105734888.1">
    <property type="nucleotide sequence ID" value="NZ_PVBT01000004.1"/>
</dbReference>
<evidence type="ECO:0000256" key="5">
    <source>
        <dbReference type="ARBA" id="ARBA00022741"/>
    </source>
</evidence>
<keyword evidence="5" id="KW-0547">Nucleotide-binding</keyword>
<comment type="similarity">
    <text evidence="2">Belongs to the ABC transporter superfamily.</text>
</comment>
<dbReference type="OrthoDB" id="9802264at2"/>
<dbReference type="GO" id="GO:0005524">
    <property type="term" value="F:ATP binding"/>
    <property type="evidence" value="ECO:0007669"/>
    <property type="project" value="UniProtKB-KW"/>
</dbReference>
<keyword evidence="7" id="KW-0472">Membrane</keyword>
<dbReference type="GO" id="GO:0015833">
    <property type="term" value="P:peptide transport"/>
    <property type="evidence" value="ECO:0007669"/>
    <property type="project" value="InterPro"/>
</dbReference>
<dbReference type="Pfam" id="PF08352">
    <property type="entry name" value="oligo_HPY"/>
    <property type="match status" value="2"/>
</dbReference>
<evidence type="ECO:0000256" key="7">
    <source>
        <dbReference type="ARBA" id="ARBA00023136"/>
    </source>
</evidence>
<organism evidence="9 10">
    <name type="scientific">Phyllobacterium myrsinacearum</name>
    <dbReference type="NCBI Taxonomy" id="28101"/>
    <lineage>
        <taxon>Bacteria</taxon>
        <taxon>Pseudomonadati</taxon>
        <taxon>Pseudomonadota</taxon>
        <taxon>Alphaproteobacteria</taxon>
        <taxon>Hyphomicrobiales</taxon>
        <taxon>Phyllobacteriaceae</taxon>
        <taxon>Phyllobacterium</taxon>
    </lineage>
</organism>
<keyword evidence="4" id="KW-1003">Cell membrane</keyword>
<dbReference type="PROSITE" id="PS50893">
    <property type="entry name" value="ABC_TRANSPORTER_2"/>
    <property type="match status" value="2"/>
</dbReference>
<dbReference type="PANTHER" id="PTHR43297:SF2">
    <property type="entry name" value="DIPEPTIDE TRANSPORT ATP-BINDING PROTEIN DPPD"/>
    <property type="match status" value="1"/>
</dbReference>
<dbReference type="CDD" id="cd03257">
    <property type="entry name" value="ABC_NikE_OppD_transporters"/>
    <property type="match status" value="2"/>
</dbReference>
<sequence length="591" mass="63949">MSPFLSVRDLRVGFGRDPEINPVVRGVSFDVAAGETLAIVGESGSGKSVTVLSINRLVDFGGGRIVSGSIKLTRADNSILDLTAATELQLTKVRGAEIGMIFQEPMTSLNPVLSIGSQIEESFRLHRGLTGKQAHAAAKDALDRVRIPDALRRLNYYPNQLSGGMLQRVMIATALACNSRLLIADEPTTALDVTVQAQIMALLAELKRETGMSMIFITHDIGLVAGIADRVMVMQNGLAVEQGELNQILDRPQHPYTQHLLHAVPHFASGQAARTDGKRSSEAAPAVPALRVDGLTVRFPVTSGIFRRPAGAVHAVEGVDFDLMPGETLAIVGESGSGKSTTARAILGLTKSTRGTFSAITQETSARRSQRPVQMVFQNPYASLNPRLSVESILAEPVIAAGGRLDGRTRERMSMLIERVGLPINSLDRYPHEFSGGQRQRLCIARALMLNPAVVVLDEAVSALDVSVQAKVLELLVDLQREFNLAYLFISHDMAVVERIAHRIAVMYAGQIVEIGRAAAVLANPQHSYTQRLIAAVPTVSRRKEHFELDTRQVPSLVRRLGFEPGPADWTHFGADHKARAEAPTHLQTAG</sequence>
<feature type="domain" description="ABC transporter" evidence="8">
    <location>
        <begin position="290"/>
        <end position="534"/>
    </location>
</feature>
<comment type="caution">
    <text evidence="9">The sequence shown here is derived from an EMBL/GenBank/DDBJ whole genome shotgun (WGS) entry which is preliminary data.</text>
</comment>
<dbReference type="InterPro" id="IPR003593">
    <property type="entry name" value="AAA+_ATPase"/>
</dbReference>
<evidence type="ECO:0000256" key="3">
    <source>
        <dbReference type="ARBA" id="ARBA00022448"/>
    </source>
</evidence>
<evidence type="ECO:0000313" key="10">
    <source>
        <dbReference type="Proteomes" id="UP000238563"/>
    </source>
</evidence>
<evidence type="ECO:0000259" key="8">
    <source>
        <dbReference type="PROSITE" id="PS50893"/>
    </source>
</evidence>
<dbReference type="FunFam" id="3.40.50.300:FF:000016">
    <property type="entry name" value="Oligopeptide ABC transporter ATP-binding component"/>
    <property type="match status" value="1"/>
</dbReference>
<dbReference type="NCBIfam" id="NF008453">
    <property type="entry name" value="PRK11308.1"/>
    <property type="match status" value="2"/>
</dbReference>
<name>A0A2S9JHA6_9HYPH</name>
<dbReference type="GO" id="GO:0016887">
    <property type="term" value="F:ATP hydrolysis activity"/>
    <property type="evidence" value="ECO:0007669"/>
    <property type="project" value="InterPro"/>
</dbReference>
<comment type="subcellular location">
    <subcellularLocation>
        <location evidence="1">Cell inner membrane</location>
        <topology evidence="1">Peripheral membrane protein</topology>
    </subcellularLocation>
</comment>
<dbReference type="Pfam" id="PF00005">
    <property type="entry name" value="ABC_tran"/>
    <property type="match status" value="2"/>
</dbReference>
<proteinExistence type="inferred from homology"/>
<evidence type="ECO:0000256" key="4">
    <source>
        <dbReference type="ARBA" id="ARBA00022475"/>
    </source>
</evidence>
<dbReference type="AlphaFoldDB" id="A0A2S9JHA6"/>
<dbReference type="InterPro" id="IPR013563">
    <property type="entry name" value="Oligopep_ABC_C"/>
</dbReference>
<dbReference type="Proteomes" id="UP000238563">
    <property type="component" value="Unassembled WGS sequence"/>
</dbReference>
<accession>A0A2S9JHA6</accession>
<dbReference type="SUPFAM" id="SSF52540">
    <property type="entry name" value="P-loop containing nucleoside triphosphate hydrolases"/>
    <property type="match status" value="2"/>
</dbReference>
<evidence type="ECO:0000256" key="2">
    <source>
        <dbReference type="ARBA" id="ARBA00005417"/>
    </source>
</evidence>
<dbReference type="PROSITE" id="PS00211">
    <property type="entry name" value="ABC_TRANSPORTER_1"/>
    <property type="match status" value="2"/>
</dbReference>
<dbReference type="Gene3D" id="3.40.50.300">
    <property type="entry name" value="P-loop containing nucleotide triphosphate hydrolases"/>
    <property type="match status" value="2"/>
</dbReference>
<evidence type="ECO:0000256" key="6">
    <source>
        <dbReference type="ARBA" id="ARBA00022840"/>
    </source>
</evidence>
<dbReference type="PANTHER" id="PTHR43297">
    <property type="entry name" value="OLIGOPEPTIDE TRANSPORT ATP-BINDING PROTEIN APPD"/>
    <property type="match status" value="1"/>
</dbReference>
<feature type="domain" description="ABC transporter" evidence="8">
    <location>
        <begin position="7"/>
        <end position="261"/>
    </location>
</feature>
<gene>
    <name evidence="9" type="ORF">C5750_15940</name>
</gene>
<keyword evidence="6 9" id="KW-0067">ATP-binding</keyword>
<protein>
    <submittedName>
        <fullName evidence="9">ABC transporter ATP-binding protein</fullName>
    </submittedName>
</protein>
<dbReference type="InterPro" id="IPR003439">
    <property type="entry name" value="ABC_transporter-like_ATP-bd"/>
</dbReference>
<dbReference type="GO" id="GO:0055085">
    <property type="term" value="P:transmembrane transport"/>
    <property type="evidence" value="ECO:0007669"/>
    <property type="project" value="UniProtKB-ARBA"/>
</dbReference>
<dbReference type="SMART" id="SM00382">
    <property type="entry name" value="AAA"/>
    <property type="match status" value="2"/>
</dbReference>
<dbReference type="InterPro" id="IPR027417">
    <property type="entry name" value="P-loop_NTPase"/>
</dbReference>
<evidence type="ECO:0000313" key="9">
    <source>
        <dbReference type="EMBL" id="PRD52378.1"/>
    </source>
</evidence>
<evidence type="ECO:0000256" key="1">
    <source>
        <dbReference type="ARBA" id="ARBA00004417"/>
    </source>
</evidence>
<dbReference type="GO" id="GO:0005886">
    <property type="term" value="C:plasma membrane"/>
    <property type="evidence" value="ECO:0007669"/>
    <property type="project" value="UniProtKB-SubCell"/>
</dbReference>
<keyword evidence="3" id="KW-0813">Transport</keyword>
<reference evidence="9 10" key="1">
    <citation type="submission" date="2018-02" db="EMBL/GenBank/DDBJ databases">
        <title>The draft genome of Phyllobacterium myrsinacearum DSM5892.</title>
        <authorList>
            <person name="Li L."/>
            <person name="Liu L."/>
            <person name="Zhang X."/>
            <person name="Wang T."/>
        </authorList>
    </citation>
    <scope>NUCLEOTIDE SEQUENCE [LARGE SCALE GENOMIC DNA]</scope>
    <source>
        <strain evidence="9 10">DSM 5892</strain>
    </source>
</reference>
<dbReference type="InterPro" id="IPR050388">
    <property type="entry name" value="ABC_Ni/Peptide_Import"/>
</dbReference>
<keyword evidence="10" id="KW-1185">Reference proteome</keyword>